<reference evidence="2" key="2">
    <citation type="journal article" date="2015" name="Data Brief">
        <title>Shoot transcriptome of the giant reed, Arundo donax.</title>
        <authorList>
            <person name="Barrero R.A."/>
            <person name="Guerrero F.D."/>
            <person name="Moolhuijzen P."/>
            <person name="Goolsby J.A."/>
            <person name="Tidwell J."/>
            <person name="Bellgard S.E."/>
            <person name="Bellgard M.I."/>
        </authorList>
    </citation>
    <scope>NUCLEOTIDE SEQUENCE</scope>
    <source>
        <tissue evidence="2">Shoot tissue taken approximately 20 cm above the soil surface</tissue>
    </source>
</reference>
<dbReference type="AlphaFoldDB" id="A0A0A8XWI9"/>
<sequence length="30" mass="3517">MYLLRVNLEVFFVVLISNSLMLGHILRVNL</sequence>
<keyword evidence="1" id="KW-1133">Transmembrane helix</keyword>
<accession>A0A0A8XWI9</accession>
<organism evidence="2">
    <name type="scientific">Arundo donax</name>
    <name type="common">Giant reed</name>
    <name type="synonym">Donax arundinaceus</name>
    <dbReference type="NCBI Taxonomy" id="35708"/>
    <lineage>
        <taxon>Eukaryota</taxon>
        <taxon>Viridiplantae</taxon>
        <taxon>Streptophyta</taxon>
        <taxon>Embryophyta</taxon>
        <taxon>Tracheophyta</taxon>
        <taxon>Spermatophyta</taxon>
        <taxon>Magnoliopsida</taxon>
        <taxon>Liliopsida</taxon>
        <taxon>Poales</taxon>
        <taxon>Poaceae</taxon>
        <taxon>PACMAD clade</taxon>
        <taxon>Arundinoideae</taxon>
        <taxon>Arundineae</taxon>
        <taxon>Arundo</taxon>
    </lineage>
</organism>
<proteinExistence type="predicted"/>
<feature type="transmembrane region" description="Helical" evidence="1">
    <location>
        <begin position="6"/>
        <end position="26"/>
    </location>
</feature>
<protein>
    <submittedName>
        <fullName evidence="2">Uncharacterized protein</fullName>
    </submittedName>
</protein>
<reference evidence="2" key="1">
    <citation type="submission" date="2014-09" db="EMBL/GenBank/DDBJ databases">
        <authorList>
            <person name="Magalhaes I.L.F."/>
            <person name="Oliveira U."/>
            <person name="Santos F.R."/>
            <person name="Vidigal T.H.D.A."/>
            <person name="Brescovit A.D."/>
            <person name="Santos A.J."/>
        </authorList>
    </citation>
    <scope>NUCLEOTIDE SEQUENCE</scope>
    <source>
        <tissue evidence="2">Shoot tissue taken approximately 20 cm above the soil surface</tissue>
    </source>
</reference>
<evidence type="ECO:0000313" key="2">
    <source>
        <dbReference type="EMBL" id="JAD17088.1"/>
    </source>
</evidence>
<keyword evidence="1" id="KW-0812">Transmembrane</keyword>
<name>A0A0A8XWI9_ARUDO</name>
<evidence type="ECO:0000256" key="1">
    <source>
        <dbReference type="SAM" id="Phobius"/>
    </source>
</evidence>
<keyword evidence="1" id="KW-0472">Membrane</keyword>
<dbReference type="EMBL" id="GBRH01280807">
    <property type="protein sequence ID" value="JAD17088.1"/>
    <property type="molecule type" value="Transcribed_RNA"/>
</dbReference>